<evidence type="ECO:0000313" key="1">
    <source>
        <dbReference type="EnsemblPlants" id="PGSC0003DMT400037233"/>
    </source>
</evidence>
<sequence length="50" mass="6039">MFSFPSFFIFIRRALKIFRFGSIASHFTGRKDDDTEKSWNSDMRKLVLKY</sequence>
<dbReference type="AlphaFoldDB" id="M1B513"/>
<dbReference type="EnsemblPlants" id="PGSC0003DMT400037233">
    <property type="protein sequence ID" value="PGSC0003DMT400037233"/>
    <property type="gene ID" value="PGSC0003DMG400014367"/>
</dbReference>
<keyword evidence="2" id="KW-1185">Reference proteome</keyword>
<accession>M1B513</accession>
<name>M1B513_SOLTU</name>
<evidence type="ECO:0000313" key="2">
    <source>
        <dbReference type="Proteomes" id="UP000011115"/>
    </source>
</evidence>
<dbReference type="HOGENOM" id="CLU_3128040_0_0_1"/>
<dbReference type="PaxDb" id="4113-PGSC0003DMT400037233"/>
<dbReference type="InParanoid" id="M1B513"/>
<dbReference type="Proteomes" id="UP000011115">
    <property type="component" value="Unassembled WGS sequence"/>
</dbReference>
<reference evidence="1" key="2">
    <citation type="submission" date="2015-06" db="UniProtKB">
        <authorList>
            <consortium name="EnsemblPlants"/>
        </authorList>
    </citation>
    <scope>IDENTIFICATION</scope>
    <source>
        <strain evidence="1">DM1-3 516 R44</strain>
    </source>
</reference>
<dbReference type="Gramene" id="PGSC0003DMT400037233">
    <property type="protein sequence ID" value="PGSC0003DMT400037233"/>
    <property type="gene ID" value="PGSC0003DMG400014367"/>
</dbReference>
<organism evidence="1 2">
    <name type="scientific">Solanum tuberosum</name>
    <name type="common">Potato</name>
    <dbReference type="NCBI Taxonomy" id="4113"/>
    <lineage>
        <taxon>Eukaryota</taxon>
        <taxon>Viridiplantae</taxon>
        <taxon>Streptophyta</taxon>
        <taxon>Embryophyta</taxon>
        <taxon>Tracheophyta</taxon>
        <taxon>Spermatophyta</taxon>
        <taxon>Magnoliopsida</taxon>
        <taxon>eudicotyledons</taxon>
        <taxon>Gunneridae</taxon>
        <taxon>Pentapetalae</taxon>
        <taxon>asterids</taxon>
        <taxon>lamiids</taxon>
        <taxon>Solanales</taxon>
        <taxon>Solanaceae</taxon>
        <taxon>Solanoideae</taxon>
        <taxon>Solaneae</taxon>
        <taxon>Solanum</taxon>
    </lineage>
</organism>
<protein>
    <submittedName>
        <fullName evidence="1">Uncharacterized protein</fullName>
    </submittedName>
</protein>
<proteinExistence type="predicted"/>
<reference evidence="2" key="1">
    <citation type="journal article" date="2011" name="Nature">
        <title>Genome sequence and analysis of the tuber crop potato.</title>
        <authorList>
            <consortium name="The Potato Genome Sequencing Consortium"/>
        </authorList>
    </citation>
    <scope>NUCLEOTIDE SEQUENCE [LARGE SCALE GENOMIC DNA]</scope>
    <source>
        <strain evidence="2">cv. DM1-3 516 R44</strain>
    </source>
</reference>